<dbReference type="Pfam" id="PF05726">
    <property type="entry name" value="Pirin_C"/>
    <property type="match status" value="1"/>
</dbReference>
<evidence type="ECO:0000256" key="1">
    <source>
        <dbReference type="ARBA" id="ARBA00008416"/>
    </source>
</evidence>
<dbReference type="InterPro" id="IPR008778">
    <property type="entry name" value="Pirin_C_dom"/>
</dbReference>
<keyword evidence="7" id="KW-1185">Reference proteome</keyword>
<feature type="binding site" evidence="2">
    <location>
        <position position="115"/>
    </location>
    <ligand>
        <name>Fe cation</name>
        <dbReference type="ChEBI" id="CHEBI:24875"/>
    </ligand>
</feature>
<dbReference type="InterPro" id="IPR003829">
    <property type="entry name" value="Pirin_N_dom"/>
</dbReference>
<feature type="domain" description="Pirin N-terminal" evidence="4">
    <location>
        <begin position="33"/>
        <end position="137"/>
    </location>
</feature>
<comment type="cofactor">
    <cofactor evidence="2">
        <name>Fe cation</name>
        <dbReference type="ChEBI" id="CHEBI:24875"/>
    </cofactor>
    <text evidence="2">Binds 1 Fe cation per subunit.</text>
</comment>
<dbReference type="CDD" id="cd02909">
    <property type="entry name" value="cupin_pirin_N"/>
    <property type="match status" value="1"/>
</dbReference>
<comment type="caution">
    <text evidence="6">The sequence shown here is derived from an EMBL/GenBank/DDBJ whole genome shotgun (WGS) entry which is preliminary data.</text>
</comment>
<dbReference type="PIRSF" id="PIRSF006232">
    <property type="entry name" value="Pirin"/>
    <property type="match status" value="1"/>
</dbReference>
<gene>
    <name evidence="6" type="ORF">E8A74_22400</name>
</gene>
<keyword evidence="2" id="KW-0408">Iron</keyword>
<comment type="similarity">
    <text evidence="1 3">Belongs to the pirin family.</text>
</comment>
<dbReference type="Pfam" id="PF02678">
    <property type="entry name" value="Pirin"/>
    <property type="match status" value="1"/>
</dbReference>
<proteinExistence type="inferred from homology"/>
<evidence type="ECO:0000313" key="7">
    <source>
        <dbReference type="Proteomes" id="UP000309215"/>
    </source>
</evidence>
<feature type="binding site" evidence="2">
    <location>
        <position position="73"/>
    </location>
    <ligand>
        <name>Fe cation</name>
        <dbReference type="ChEBI" id="CHEBI:24875"/>
    </ligand>
</feature>
<protein>
    <submittedName>
        <fullName evidence="6">Pirin family protein</fullName>
    </submittedName>
</protein>
<evidence type="ECO:0000259" key="4">
    <source>
        <dbReference type="Pfam" id="PF02678"/>
    </source>
</evidence>
<organism evidence="6 7">
    <name type="scientific">Polyangium fumosum</name>
    <dbReference type="NCBI Taxonomy" id="889272"/>
    <lineage>
        <taxon>Bacteria</taxon>
        <taxon>Pseudomonadati</taxon>
        <taxon>Myxococcota</taxon>
        <taxon>Polyangia</taxon>
        <taxon>Polyangiales</taxon>
        <taxon>Polyangiaceae</taxon>
        <taxon>Polyangium</taxon>
    </lineage>
</organism>
<dbReference type="InterPro" id="IPR012093">
    <property type="entry name" value="Pirin"/>
</dbReference>
<dbReference type="SUPFAM" id="SSF51182">
    <property type="entry name" value="RmlC-like cupins"/>
    <property type="match status" value="1"/>
</dbReference>
<dbReference type="OrthoDB" id="9780903at2"/>
<sequence length="303" mass="33110">MSRHLDADPECKGGDGGIDLVIEGRPRDLGGFVVRRVLPSMMRRLVGPFIFFDHIGPVAFPPGEGLNVRPHPHIALATITYLFEGAFVHRDSVGSEQTIRPGDVNWMVAGRGVVHSERTSPEVKASGGRIHAIQTWVALPQKDEEIEPRFEHHPRSTIPLVNRPGAELHIIAGTAYGAKAPTGVLSPTLYAHARLDAGASLPVDDEHEERAVYVVDGSVACSGKTFTEGTMFVLRPGASVSLQALEASNVMLVGGARIDGERHIFWNFVSSSKERLDRAKADWREQRFPKIPGDDVEFIPLPE</sequence>
<dbReference type="Proteomes" id="UP000309215">
    <property type="component" value="Unassembled WGS sequence"/>
</dbReference>
<dbReference type="GO" id="GO:0046872">
    <property type="term" value="F:metal ion binding"/>
    <property type="evidence" value="ECO:0007669"/>
    <property type="project" value="UniProtKB-KW"/>
</dbReference>
<dbReference type="AlphaFoldDB" id="A0A4U1J9E5"/>
<keyword evidence="2" id="KW-0479">Metal-binding</keyword>
<dbReference type="PANTHER" id="PTHR13903">
    <property type="entry name" value="PIRIN-RELATED"/>
    <property type="match status" value="1"/>
</dbReference>
<evidence type="ECO:0000256" key="2">
    <source>
        <dbReference type="PIRSR" id="PIRSR006232-1"/>
    </source>
</evidence>
<evidence type="ECO:0000259" key="5">
    <source>
        <dbReference type="Pfam" id="PF05726"/>
    </source>
</evidence>
<feature type="binding site" evidence="2">
    <location>
        <position position="117"/>
    </location>
    <ligand>
        <name>Fe cation</name>
        <dbReference type="ChEBI" id="CHEBI:24875"/>
    </ligand>
</feature>
<evidence type="ECO:0000313" key="6">
    <source>
        <dbReference type="EMBL" id="TKD05020.1"/>
    </source>
</evidence>
<dbReference type="PANTHER" id="PTHR13903:SF8">
    <property type="entry name" value="PIRIN"/>
    <property type="match status" value="1"/>
</dbReference>
<accession>A0A4U1J9E5</accession>
<name>A0A4U1J9E5_9BACT</name>
<feature type="domain" description="Pirin C-terminal" evidence="5">
    <location>
        <begin position="190"/>
        <end position="288"/>
    </location>
</feature>
<reference evidence="6 7" key="1">
    <citation type="submission" date="2019-04" db="EMBL/GenBank/DDBJ databases">
        <authorList>
            <person name="Li Y."/>
            <person name="Wang J."/>
        </authorList>
    </citation>
    <scope>NUCLEOTIDE SEQUENCE [LARGE SCALE GENOMIC DNA]</scope>
    <source>
        <strain evidence="6 7">DSM 14668</strain>
    </source>
</reference>
<evidence type="ECO:0000256" key="3">
    <source>
        <dbReference type="RuleBase" id="RU003457"/>
    </source>
</evidence>
<dbReference type="RefSeq" id="WP_136931091.1">
    <property type="nucleotide sequence ID" value="NZ_SSMQ01000023.1"/>
</dbReference>
<dbReference type="Gene3D" id="2.60.120.10">
    <property type="entry name" value="Jelly Rolls"/>
    <property type="match status" value="2"/>
</dbReference>
<dbReference type="InterPro" id="IPR011051">
    <property type="entry name" value="RmlC_Cupin_sf"/>
</dbReference>
<dbReference type="InterPro" id="IPR014710">
    <property type="entry name" value="RmlC-like_jellyroll"/>
</dbReference>
<dbReference type="EMBL" id="SSMQ01000023">
    <property type="protein sequence ID" value="TKD05020.1"/>
    <property type="molecule type" value="Genomic_DNA"/>
</dbReference>
<dbReference type="CDD" id="cd02247">
    <property type="entry name" value="cupin_pirin_C"/>
    <property type="match status" value="1"/>
</dbReference>
<feature type="binding site" evidence="2">
    <location>
        <position position="71"/>
    </location>
    <ligand>
        <name>Fe cation</name>
        <dbReference type="ChEBI" id="CHEBI:24875"/>
    </ligand>
</feature>